<dbReference type="InterPro" id="IPR002146">
    <property type="entry name" value="ATP_synth_b/b'su_bac/chlpt"/>
</dbReference>
<evidence type="ECO:0000256" key="2">
    <source>
        <dbReference type="ARBA" id="ARBA00005513"/>
    </source>
</evidence>
<keyword evidence="7 15" id="KW-0375">Hydrogen ion transport</keyword>
<evidence type="ECO:0000256" key="4">
    <source>
        <dbReference type="ARBA" id="ARBA00022475"/>
    </source>
</evidence>
<accession>A0ABQ4S0I9</accession>
<keyword evidence="6 15" id="KW-0812">Transmembrane</keyword>
<evidence type="ECO:0000313" key="18">
    <source>
        <dbReference type="Proteomes" id="UP001055125"/>
    </source>
</evidence>
<dbReference type="HAMAP" id="MF_01398">
    <property type="entry name" value="ATP_synth_b_bprime"/>
    <property type="match status" value="1"/>
</dbReference>
<protein>
    <recommendedName>
        <fullName evidence="15">ATP synthase subunit b</fullName>
    </recommendedName>
    <alternativeName>
        <fullName evidence="15">ATP synthase F(0) sector subunit b</fullName>
    </alternativeName>
    <alternativeName>
        <fullName evidence="15">ATPase subunit I</fullName>
    </alternativeName>
    <alternativeName>
        <fullName evidence="15">F-type ATPase subunit b</fullName>
        <shortName evidence="15">F-ATPase subunit b</shortName>
    </alternativeName>
</protein>
<keyword evidence="9 15" id="KW-0406">Ion transport</keyword>
<reference evidence="17" key="1">
    <citation type="journal article" date="2021" name="Front. Microbiol.">
        <title>Comprehensive Comparative Genomics and Phenotyping of Methylobacterium Species.</title>
        <authorList>
            <person name="Alessa O."/>
            <person name="Ogura Y."/>
            <person name="Fujitani Y."/>
            <person name="Takami H."/>
            <person name="Hayashi T."/>
            <person name="Sahin N."/>
            <person name="Tani A."/>
        </authorList>
    </citation>
    <scope>NUCLEOTIDE SEQUENCE</scope>
    <source>
        <strain evidence="17">DSM 19015</strain>
    </source>
</reference>
<evidence type="ECO:0000256" key="8">
    <source>
        <dbReference type="ARBA" id="ARBA00022989"/>
    </source>
</evidence>
<evidence type="ECO:0000256" key="15">
    <source>
        <dbReference type="HAMAP-Rule" id="MF_01398"/>
    </source>
</evidence>
<comment type="caution">
    <text evidence="17">The sequence shown here is derived from an EMBL/GenBank/DDBJ whole genome shotgun (WGS) entry which is preliminary data.</text>
</comment>
<keyword evidence="3 15" id="KW-0813">Transport</keyword>
<keyword evidence="10 15" id="KW-0472">Membrane</keyword>
<evidence type="ECO:0000256" key="6">
    <source>
        <dbReference type="ARBA" id="ARBA00022692"/>
    </source>
</evidence>
<evidence type="ECO:0000256" key="11">
    <source>
        <dbReference type="ARBA" id="ARBA00023310"/>
    </source>
</evidence>
<proteinExistence type="inferred from homology"/>
<dbReference type="InterPro" id="IPR050059">
    <property type="entry name" value="ATP_synthase_B_chain"/>
</dbReference>
<comment type="similarity">
    <text evidence="2 15 16">Belongs to the ATPase B chain family.</text>
</comment>
<reference evidence="17" key="2">
    <citation type="submission" date="2021-08" db="EMBL/GenBank/DDBJ databases">
        <authorList>
            <person name="Tani A."/>
            <person name="Ola A."/>
            <person name="Ogura Y."/>
            <person name="Katsura K."/>
            <person name="Hayashi T."/>
        </authorList>
    </citation>
    <scope>NUCLEOTIDE SEQUENCE</scope>
    <source>
        <strain evidence="17">DSM 19015</strain>
    </source>
</reference>
<dbReference type="Proteomes" id="UP001055125">
    <property type="component" value="Unassembled WGS sequence"/>
</dbReference>
<evidence type="ECO:0000256" key="14">
    <source>
        <dbReference type="ARBA" id="ARBA00025830"/>
    </source>
</evidence>
<evidence type="ECO:0000256" key="16">
    <source>
        <dbReference type="RuleBase" id="RU003848"/>
    </source>
</evidence>
<organism evidence="17 18">
    <name type="scientific">Methylobacterium iners</name>
    <dbReference type="NCBI Taxonomy" id="418707"/>
    <lineage>
        <taxon>Bacteria</taxon>
        <taxon>Pseudomonadati</taxon>
        <taxon>Pseudomonadota</taxon>
        <taxon>Alphaproteobacteria</taxon>
        <taxon>Hyphomicrobiales</taxon>
        <taxon>Methylobacteriaceae</taxon>
        <taxon>Methylobacterium</taxon>
    </lineage>
</organism>
<feature type="transmembrane region" description="Helical" evidence="15">
    <location>
        <begin position="34"/>
        <end position="52"/>
    </location>
</feature>
<dbReference type="PANTHER" id="PTHR33445:SF1">
    <property type="entry name" value="ATP SYNTHASE SUBUNIT B"/>
    <property type="match status" value="1"/>
</dbReference>
<comment type="function">
    <text evidence="12 15">F(1)F(0) ATP synthase produces ATP from ADP in the presence of a proton or sodium gradient. F-type ATPases consist of two structural domains, F(1) containing the extramembraneous catalytic core and F(0) containing the membrane proton channel, linked together by a central stalk and a peripheral stalk. During catalysis, ATP synthesis in the catalytic domain of F(1) is coupled via a rotary mechanism of the central stalk subunits to proton translocation.</text>
</comment>
<dbReference type="PANTHER" id="PTHR33445">
    <property type="entry name" value="ATP SYNTHASE SUBUNIT B', CHLOROPLASTIC"/>
    <property type="match status" value="1"/>
</dbReference>
<keyword evidence="4 15" id="KW-1003">Cell membrane</keyword>
<evidence type="ECO:0000256" key="7">
    <source>
        <dbReference type="ARBA" id="ARBA00022781"/>
    </source>
</evidence>
<dbReference type="EMBL" id="BPQP01000049">
    <property type="protein sequence ID" value="GJD95938.1"/>
    <property type="molecule type" value="Genomic_DNA"/>
</dbReference>
<keyword evidence="11 15" id="KW-0066">ATP synthesis</keyword>
<evidence type="ECO:0000256" key="1">
    <source>
        <dbReference type="ARBA" id="ARBA00004377"/>
    </source>
</evidence>
<evidence type="ECO:0000256" key="12">
    <source>
        <dbReference type="ARBA" id="ARBA00025198"/>
    </source>
</evidence>
<dbReference type="Pfam" id="PF00430">
    <property type="entry name" value="ATP-synt_B"/>
    <property type="match status" value="1"/>
</dbReference>
<comment type="function">
    <text evidence="13">Component of the F(0) channel, it forms part of the peripheral stalk, linking F(1) to F(0). The b'-subunit is a diverged and duplicated form of b found in plants and photosynthetic bacteria.</text>
</comment>
<evidence type="ECO:0000256" key="5">
    <source>
        <dbReference type="ARBA" id="ARBA00022547"/>
    </source>
</evidence>
<evidence type="ECO:0000256" key="13">
    <source>
        <dbReference type="ARBA" id="ARBA00025614"/>
    </source>
</evidence>
<gene>
    <name evidence="17" type="primary">atpG_2</name>
    <name evidence="15" type="synonym">atpF</name>
    <name evidence="17" type="ORF">OCOJLMKI_3155</name>
</gene>
<keyword evidence="8 15" id="KW-1133">Transmembrane helix</keyword>
<evidence type="ECO:0000256" key="9">
    <source>
        <dbReference type="ARBA" id="ARBA00023065"/>
    </source>
</evidence>
<sequence length="187" mass="19944">MAQPASPTAPNQATVVVPDSEHGGGFPPFQSHTFLSQLIWLALAFGLLYYLMAKIALPRIQGILHDRATRLSGDLDEAHRMKAEAEAAGAAYERALSEAQSKARAISADTRNSVAQETDARRKSLEAELNERLVASEATIKSRTAEAMGSVRGIAAETASAIVERLTGHSPDQAALNRALDKTSTAH</sequence>
<name>A0ABQ4S0I9_9HYPH</name>
<evidence type="ECO:0000256" key="10">
    <source>
        <dbReference type="ARBA" id="ARBA00023136"/>
    </source>
</evidence>
<comment type="subunit">
    <text evidence="14 15">F-type ATPases have 2 components, F(1) - the catalytic core - and F(0) - the membrane proton channel. F(1) has five subunits: alpha(3), beta(3), gamma(1), delta(1), epsilon(1). F(0) has three main subunits: a(1), b(2) and c(10-14). The alpha and beta chains form an alternating ring which encloses part of the gamma chain. F(1) is attached to F(0) by a central stalk formed by the gamma and epsilon chains, while a peripheral stalk is formed by the delta and b chains.</text>
</comment>
<dbReference type="RefSeq" id="WP_238245063.1">
    <property type="nucleotide sequence ID" value="NZ_BPQP01000049.1"/>
</dbReference>
<evidence type="ECO:0000313" key="17">
    <source>
        <dbReference type="EMBL" id="GJD95938.1"/>
    </source>
</evidence>
<keyword evidence="5 15" id="KW-0138">CF(0)</keyword>
<comment type="subcellular location">
    <subcellularLocation>
        <location evidence="1">Cell inner membrane</location>
        <topology evidence="1">Single-pass membrane protein</topology>
    </subcellularLocation>
    <subcellularLocation>
        <location evidence="15">Cell membrane</location>
        <topology evidence="15">Single-pass membrane protein</topology>
    </subcellularLocation>
</comment>
<evidence type="ECO:0000256" key="3">
    <source>
        <dbReference type="ARBA" id="ARBA00022448"/>
    </source>
</evidence>
<keyword evidence="18" id="KW-1185">Reference proteome</keyword>
<dbReference type="CDD" id="cd06503">
    <property type="entry name" value="ATP-synt_Fo_b"/>
    <property type="match status" value="1"/>
</dbReference>